<dbReference type="Proteomes" id="UP000003157">
    <property type="component" value="Unassembled WGS sequence"/>
</dbReference>
<dbReference type="PANTHER" id="PTHR43725">
    <property type="entry name" value="UDP-GLUCOSE 4-EPIMERASE"/>
    <property type="match status" value="1"/>
</dbReference>
<organism evidence="13 14">
    <name type="scientific">Coprobacillus cateniformis</name>
    <dbReference type="NCBI Taxonomy" id="100884"/>
    <lineage>
        <taxon>Bacteria</taxon>
        <taxon>Bacillati</taxon>
        <taxon>Bacillota</taxon>
        <taxon>Erysipelotrichia</taxon>
        <taxon>Erysipelotrichales</taxon>
        <taxon>Coprobacillaceae</taxon>
        <taxon>Coprobacillus</taxon>
    </lineage>
</organism>
<comment type="caution">
    <text evidence="13">The sequence shown here is derived from an EMBL/GenBank/DDBJ whole genome shotgun (WGS) entry which is preliminary data.</text>
</comment>
<evidence type="ECO:0000256" key="11">
    <source>
        <dbReference type="ARBA" id="ARBA00033067"/>
    </source>
</evidence>
<protein>
    <recommendedName>
        <fullName evidence="6">UDP-glucose 4-epimerase</fullName>
        <ecNumber evidence="5">5.1.3.2</ecNumber>
    </recommendedName>
    <alternativeName>
        <fullName evidence="11">Galactowaldenase</fullName>
    </alternativeName>
    <alternativeName>
        <fullName evidence="10">UDP-galactose 4-epimerase</fullName>
    </alternativeName>
</protein>
<dbReference type="InterPro" id="IPR001509">
    <property type="entry name" value="Epimerase_deHydtase"/>
</dbReference>
<name>E7GA41_9FIRM</name>
<evidence type="ECO:0000256" key="3">
    <source>
        <dbReference type="ARBA" id="ARBA00004947"/>
    </source>
</evidence>
<evidence type="ECO:0000313" key="13">
    <source>
        <dbReference type="EMBL" id="EFW05049.1"/>
    </source>
</evidence>
<comment type="cofactor">
    <cofactor evidence="2">
        <name>NAD(+)</name>
        <dbReference type="ChEBI" id="CHEBI:57540"/>
    </cofactor>
</comment>
<dbReference type="STRING" id="100884.GCA_000269565_03473"/>
<sequence length="293" mass="33643">MDILVFGGTRYFGVHLVNELIKKGHHVTIATRGMTPDSFGTSVERIHVDRYDINQLKDIFKDKEFDIIYDNLAYSSQDIETLFNSLHCHRYILTSSNAVYPFQLNTKEDDFVAAHHVLKMGVRSSFSYDEGKRQAESAIVQLHPQQKTTRVRFPVVLGKDDYTKRLYFYVEHILKGIPMYIDHLTTSFSFISSHDAGAFLAYLSDKDICEAINACSPQSITLQEIFDYIEDHTGKKAMITSDGDKAPFHDIQSHSLNVEKAQNIGFHFTPLSDWLFPLIDFYICQISEDEHNI</sequence>
<dbReference type="OrthoDB" id="9809586at2"/>
<evidence type="ECO:0000256" key="6">
    <source>
        <dbReference type="ARBA" id="ARBA00018569"/>
    </source>
</evidence>
<keyword evidence="8" id="KW-0299">Galactose metabolism</keyword>
<dbReference type="HOGENOM" id="CLU_061176_1_0_9"/>
<feature type="domain" description="NAD-dependent epimerase/dehydratase" evidence="12">
    <location>
        <begin position="3"/>
        <end position="73"/>
    </location>
</feature>
<evidence type="ECO:0000259" key="12">
    <source>
        <dbReference type="Pfam" id="PF01370"/>
    </source>
</evidence>
<dbReference type="GeneID" id="78231231"/>
<evidence type="ECO:0000256" key="2">
    <source>
        <dbReference type="ARBA" id="ARBA00001911"/>
    </source>
</evidence>
<dbReference type="PANTHER" id="PTHR43725:SF47">
    <property type="entry name" value="UDP-GLUCOSE 4-EPIMERASE"/>
    <property type="match status" value="1"/>
</dbReference>
<evidence type="ECO:0000256" key="1">
    <source>
        <dbReference type="ARBA" id="ARBA00000083"/>
    </source>
</evidence>
<evidence type="ECO:0000256" key="7">
    <source>
        <dbReference type="ARBA" id="ARBA00023027"/>
    </source>
</evidence>
<dbReference type="InterPro" id="IPR036291">
    <property type="entry name" value="NAD(P)-bd_dom_sf"/>
</dbReference>
<dbReference type="eggNOG" id="COG0451">
    <property type="taxonomic scope" value="Bacteria"/>
</dbReference>
<reference evidence="13 14" key="1">
    <citation type="submission" date="2010-12" db="EMBL/GenBank/DDBJ databases">
        <title>The Genome Sequence of Coprobacillus sp. strain 29_1.</title>
        <authorList>
            <consortium name="The Broad Institute Genome Sequencing Platform"/>
            <person name="Earl A."/>
            <person name="Ward D."/>
            <person name="Feldgarden M."/>
            <person name="Gevers D."/>
            <person name="Daigneault M."/>
            <person name="Sibley C.D."/>
            <person name="White A."/>
            <person name="Strauss J."/>
            <person name="Allen-Vercoe E."/>
            <person name="Young S.K."/>
            <person name="Zeng Q."/>
            <person name="Gargeya S."/>
            <person name="Fitzgerald M."/>
            <person name="Haas B."/>
            <person name="Abouelleil A."/>
            <person name="Alvarado L."/>
            <person name="Arachchi H.M."/>
            <person name="Berlin A."/>
            <person name="Brown A."/>
            <person name="Chapman S.B."/>
            <person name="Chen Z."/>
            <person name="Dunbar C."/>
            <person name="Freedman E."/>
            <person name="Gearin G."/>
            <person name="Gellesch M."/>
            <person name="Goldberg J."/>
            <person name="Griggs A."/>
            <person name="Gujja S."/>
            <person name="Heilman E."/>
            <person name="Heiman D."/>
            <person name="Howarth C."/>
            <person name="Larson L."/>
            <person name="Lui A."/>
            <person name="MacDonald P.J.P."/>
            <person name="Mehta T."/>
            <person name="Montmayeur A."/>
            <person name="Murphy C."/>
            <person name="Neiman D."/>
            <person name="Pearson M."/>
            <person name="Priest M."/>
            <person name="Roberts A."/>
            <person name="Saif S."/>
            <person name="Shea T."/>
            <person name="Shenoy N."/>
            <person name="Sisk P."/>
            <person name="Stolte C."/>
            <person name="Sykes S."/>
            <person name="White J."/>
            <person name="Yandava C."/>
            <person name="Nusbaum C."/>
            <person name="Birren B."/>
        </authorList>
    </citation>
    <scope>NUCLEOTIDE SEQUENCE [LARGE SCALE GENOMIC DNA]</scope>
    <source>
        <strain evidence="13 14">29_1</strain>
    </source>
</reference>
<evidence type="ECO:0000256" key="5">
    <source>
        <dbReference type="ARBA" id="ARBA00013189"/>
    </source>
</evidence>
<keyword evidence="14" id="KW-1185">Reference proteome</keyword>
<dbReference type="AlphaFoldDB" id="E7GA41"/>
<dbReference type="Gene3D" id="3.40.50.720">
    <property type="entry name" value="NAD(P)-binding Rossmann-like Domain"/>
    <property type="match status" value="1"/>
</dbReference>
<accession>E7GA41</accession>
<evidence type="ECO:0000256" key="4">
    <source>
        <dbReference type="ARBA" id="ARBA00007637"/>
    </source>
</evidence>
<evidence type="ECO:0000313" key="14">
    <source>
        <dbReference type="Proteomes" id="UP000003157"/>
    </source>
</evidence>
<evidence type="ECO:0000256" key="10">
    <source>
        <dbReference type="ARBA" id="ARBA00031367"/>
    </source>
</evidence>
<evidence type="ECO:0000256" key="9">
    <source>
        <dbReference type="ARBA" id="ARBA00023235"/>
    </source>
</evidence>
<keyword evidence="9" id="KW-0413">Isomerase</keyword>
<proteinExistence type="inferred from homology"/>
<keyword evidence="7" id="KW-0520">NAD</keyword>
<dbReference type="SUPFAM" id="SSF51735">
    <property type="entry name" value="NAD(P)-binding Rossmann-fold domains"/>
    <property type="match status" value="1"/>
</dbReference>
<dbReference type="GO" id="GO:0003978">
    <property type="term" value="F:UDP-glucose 4-epimerase activity"/>
    <property type="evidence" value="ECO:0007669"/>
    <property type="project" value="UniProtKB-EC"/>
</dbReference>
<comment type="similarity">
    <text evidence="4">Belongs to the NAD(P)-dependent epimerase/dehydratase family.</text>
</comment>
<comment type="pathway">
    <text evidence="3">Carbohydrate metabolism; galactose metabolism.</text>
</comment>
<comment type="catalytic activity">
    <reaction evidence="1">
        <text>UDP-alpha-D-glucose = UDP-alpha-D-galactose</text>
        <dbReference type="Rhea" id="RHEA:22168"/>
        <dbReference type="ChEBI" id="CHEBI:58885"/>
        <dbReference type="ChEBI" id="CHEBI:66914"/>
        <dbReference type="EC" id="5.1.3.2"/>
    </reaction>
</comment>
<dbReference type="EC" id="5.1.3.2" evidence="5"/>
<dbReference type="Pfam" id="PF01370">
    <property type="entry name" value="Epimerase"/>
    <property type="match status" value="1"/>
</dbReference>
<dbReference type="GO" id="GO:0005829">
    <property type="term" value="C:cytosol"/>
    <property type="evidence" value="ECO:0007669"/>
    <property type="project" value="TreeGrafter"/>
</dbReference>
<dbReference type="EMBL" id="ADKX01000030">
    <property type="protein sequence ID" value="EFW05049.1"/>
    <property type="molecule type" value="Genomic_DNA"/>
</dbReference>
<keyword evidence="8" id="KW-0119">Carbohydrate metabolism</keyword>
<dbReference type="RefSeq" id="WP_008788739.1">
    <property type="nucleotide sequence ID" value="NZ_AKCB01000003.1"/>
</dbReference>
<gene>
    <name evidence="13" type="ORF">HMPREF9488_01631</name>
</gene>
<evidence type="ECO:0000256" key="8">
    <source>
        <dbReference type="ARBA" id="ARBA00023144"/>
    </source>
</evidence>
<dbReference type="GO" id="GO:0006012">
    <property type="term" value="P:galactose metabolic process"/>
    <property type="evidence" value="ECO:0007669"/>
    <property type="project" value="UniProtKB-KW"/>
</dbReference>